<proteinExistence type="predicted"/>
<comment type="caution">
    <text evidence="2">The sequence shown here is derived from an EMBL/GenBank/DDBJ whole genome shotgun (WGS) entry which is preliminary data.</text>
</comment>
<gene>
    <name evidence="2" type="ORF">BGO89_08855</name>
</gene>
<dbReference type="SUPFAM" id="SSF51971">
    <property type="entry name" value="Nucleotide-binding domain"/>
    <property type="match status" value="1"/>
</dbReference>
<dbReference type="Gene3D" id="3.30.9.10">
    <property type="entry name" value="D-Amino Acid Oxidase, subunit A, domain 2"/>
    <property type="match status" value="1"/>
</dbReference>
<evidence type="ECO:0000313" key="2">
    <source>
        <dbReference type="EMBL" id="OJX56648.1"/>
    </source>
</evidence>
<dbReference type="Proteomes" id="UP000184233">
    <property type="component" value="Unassembled WGS sequence"/>
</dbReference>
<dbReference type="AlphaFoldDB" id="A0A1M3KW57"/>
<accession>A0A1M3KW57</accession>
<dbReference type="InterPro" id="IPR036188">
    <property type="entry name" value="FAD/NAD-bd_sf"/>
</dbReference>
<reference evidence="2 3" key="1">
    <citation type="submission" date="2016-09" db="EMBL/GenBank/DDBJ databases">
        <title>Genome-resolved meta-omics ties microbial dynamics to process performance in biotechnology for thiocyanate degradation.</title>
        <authorList>
            <person name="Kantor R.S."/>
            <person name="Huddy R.J."/>
            <person name="Iyer R."/>
            <person name="Thomas B.C."/>
            <person name="Brown C.T."/>
            <person name="Anantharaman K."/>
            <person name="Tringe S."/>
            <person name="Hettich R.L."/>
            <person name="Harrison S.T."/>
            <person name="Banfield J.F."/>
        </authorList>
    </citation>
    <scope>NUCLEOTIDE SEQUENCE [LARGE SCALE GENOMIC DNA]</scope>
    <source>
        <strain evidence="2">59-99</strain>
    </source>
</reference>
<dbReference type="Gene3D" id="3.50.50.60">
    <property type="entry name" value="FAD/NAD(P)-binding domain"/>
    <property type="match status" value="1"/>
</dbReference>
<protein>
    <recommendedName>
        <fullName evidence="1">FAD dependent oxidoreductase domain-containing protein</fullName>
    </recommendedName>
</protein>
<evidence type="ECO:0000259" key="1">
    <source>
        <dbReference type="Pfam" id="PF01266"/>
    </source>
</evidence>
<dbReference type="PANTHER" id="PTHR13847:SF261">
    <property type="entry name" value="FAD-DEPENDENT OXIDOREDUCTASE FAMILY PROTEIN"/>
    <property type="match status" value="1"/>
</dbReference>
<sequence length="352" mass="39826">MNVLVIGYGLAGAWLVRSLQEAGAVVTAVDAADASSASRVAAGIINPLTGKRLKPTWEGELLWHDAVREYRRLEQDFGIDVFRPLRLRRVFRDQESLMWFGKRRDDPERAWMTLEAMEAGVHDGIRYPFGGYEQHEAAAVDIPALLDAGRKRLIDTEAYIQAMVSPEEVVEHGDTVVWNGRSFDTVIWCEGHSMLRHPLWSWLPLEPVKGEILDVEIPGFDVPYIVSSGIWCVPDRNGAYRYRIGSTYDWDHLDVDATDAARRALLDDARDLFGRDIVVHDQRAGIRPAAKSKRPFLGRHPERPCHAIMNGLGTKGSLLAPYFARQLARHLVLGEALHPETTVLRWWNHDVR</sequence>
<dbReference type="InterPro" id="IPR006076">
    <property type="entry name" value="FAD-dep_OxRdtase"/>
</dbReference>
<dbReference type="STRING" id="1895771.BGO89_08855"/>
<feature type="domain" description="FAD dependent oxidoreductase" evidence="1">
    <location>
        <begin position="3"/>
        <end position="329"/>
    </location>
</feature>
<dbReference type="EMBL" id="MKVH01000024">
    <property type="protein sequence ID" value="OJX56648.1"/>
    <property type="molecule type" value="Genomic_DNA"/>
</dbReference>
<organism evidence="2 3">
    <name type="scientific">Candidatus Kapaibacterium thiocyanatum</name>
    <dbReference type="NCBI Taxonomy" id="1895771"/>
    <lineage>
        <taxon>Bacteria</taxon>
        <taxon>Pseudomonadati</taxon>
        <taxon>Candidatus Kapaibacteriota</taxon>
        <taxon>Candidatus Kapaibacteriia</taxon>
        <taxon>Candidatus Kapaibacteriales</taxon>
        <taxon>Candidatus Kapaibacteriaceae</taxon>
        <taxon>Candidatus Kapaibacterium</taxon>
    </lineage>
</organism>
<dbReference type="PANTHER" id="PTHR13847">
    <property type="entry name" value="SARCOSINE DEHYDROGENASE-RELATED"/>
    <property type="match status" value="1"/>
</dbReference>
<name>A0A1M3KW57_9BACT</name>
<dbReference type="GO" id="GO:0005737">
    <property type="term" value="C:cytoplasm"/>
    <property type="evidence" value="ECO:0007669"/>
    <property type="project" value="TreeGrafter"/>
</dbReference>
<dbReference type="Pfam" id="PF01266">
    <property type="entry name" value="DAO"/>
    <property type="match status" value="1"/>
</dbReference>
<evidence type="ECO:0000313" key="3">
    <source>
        <dbReference type="Proteomes" id="UP000184233"/>
    </source>
</evidence>